<name>A0ABT6PPC0_9PSEU</name>
<reference evidence="2 3" key="1">
    <citation type="submission" date="2023-04" db="EMBL/GenBank/DDBJ databases">
        <title>Draft genome sequence of Saccharopolyspora sp. TS4A08 isolated from sweet potato rhizospheric soil.</title>
        <authorList>
            <person name="Suksaard P."/>
            <person name="Duangmal K."/>
        </authorList>
    </citation>
    <scope>NUCLEOTIDE SEQUENCE [LARGE SCALE GENOMIC DNA]</scope>
    <source>
        <strain evidence="2 3">TS4A08</strain>
    </source>
</reference>
<accession>A0ABT6PPC0</accession>
<evidence type="ECO:0000256" key="1">
    <source>
        <dbReference type="SAM" id="Phobius"/>
    </source>
</evidence>
<dbReference type="Proteomes" id="UP001237595">
    <property type="component" value="Unassembled WGS sequence"/>
</dbReference>
<feature type="transmembrane region" description="Helical" evidence="1">
    <location>
        <begin position="12"/>
        <end position="30"/>
    </location>
</feature>
<evidence type="ECO:0000313" key="2">
    <source>
        <dbReference type="EMBL" id="MDI2029860.1"/>
    </source>
</evidence>
<protein>
    <submittedName>
        <fullName evidence="2">Uncharacterized protein</fullName>
    </submittedName>
</protein>
<sequence>MHLDLVYAHKKQFGIGAVAVAALAVLWLTIGIEAAATLAVLGGLVVALGYASLRQEAAQEQAEEARINVTTPGGAPLAPIQPEITHVNHLLHLVLSILTGGLWLIVWILLTINVKSENDRLQLRYRAAMRRYSAELAAYDEKKRSGQ</sequence>
<feature type="transmembrane region" description="Helical" evidence="1">
    <location>
        <begin position="36"/>
        <end position="53"/>
    </location>
</feature>
<keyword evidence="1" id="KW-0472">Membrane</keyword>
<evidence type="ECO:0000313" key="3">
    <source>
        <dbReference type="Proteomes" id="UP001237595"/>
    </source>
</evidence>
<gene>
    <name evidence="2" type="ORF">QFW96_14610</name>
</gene>
<dbReference type="RefSeq" id="WP_281456164.1">
    <property type="nucleotide sequence ID" value="NZ_JASAOF010000007.1"/>
</dbReference>
<dbReference type="EMBL" id="JASAOF010000007">
    <property type="protein sequence ID" value="MDI2029860.1"/>
    <property type="molecule type" value="Genomic_DNA"/>
</dbReference>
<feature type="transmembrane region" description="Helical" evidence="1">
    <location>
        <begin position="90"/>
        <end position="110"/>
    </location>
</feature>
<keyword evidence="3" id="KW-1185">Reference proteome</keyword>
<keyword evidence="1" id="KW-0812">Transmembrane</keyword>
<organism evidence="2 3">
    <name type="scientific">Saccharopolyspora ipomoeae</name>
    <dbReference type="NCBI Taxonomy" id="3042027"/>
    <lineage>
        <taxon>Bacteria</taxon>
        <taxon>Bacillati</taxon>
        <taxon>Actinomycetota</taxon>
        <taxon>Actinomycetes</taxon>
        <taxon>Pseudonocardiales</taxon>
        <taxon>Pseudonocardiaceae</taxon>
        <taxon>Saccharopolyspora</taxon>
    </lineage>
</organism>
<proteinExistence type="predicted"/>
<comment type="caution">
    <text evidence="2">The sequence shown here is derived from an EMBL/GenBank/DDBJ whole genome shotgun (WGS) entry which is preliminary data.</text>
</comment>
<keyword evidence="1" id="KW-1133">Transmembrane helix</keyword>